<evidence type="ECO:0000256" key="1">
    <source>
        <dbReference type="SAM" id="Phobius"/>
    </source>
</evidence>
<keyword evidence="1" id="KW-0812">Transmembrane</keyword>
<comment type="caution">
    <text evidence="3">The sequence shown here is derived from an EMBL/GenBank/DDBJ whole genome shotgun (WGS) entry which is preliminary data.</text>
</comment>
<keyword evidence="1" id="KW-0472">Membrane</keyword>
<evidence type="ECO:0000259" key="2">
    <source>
        <dbReference type="Pfam" id="PF01434"/>
    </source>
</evidence>
<feature type="transmembrane region" description="Helical" evidence="1">
    <location>
        <begin position="189"/>
        <end position="210"/>
    </location>
</feature>
<dbReference type="GO" id="GO:0004222">
    <property type="term" value="F:metalloendopeptidase activity"/>
    <property type="evidence" value="ECO:0007669"/>
    <property type="project" value="InterPro"/>
</dbReference>
<dbReference type="GO" id="GO:0005524">
    <property type="term" value="F:ATP binding"/>
    <property type="evidence" value="ECO:0007669"/>
    <property type="project" value="InterPro"/>
</dbReference>
<dbReference type="GO" id="GO:0004176">
    <property type="term" value="F:ATP-dependent peptidase activity"/>
    <property type="evidence" value="ECO:0007669"/>
    <property type="project" value="InterPro"/>
</dbReference>
<dbReference type="GO" id="GO:0006508">
    <property type="term" value="P:proteolysis"/>
    <property type="evidence" value="ECO:0007669"/>
    <property type="project" value="InterPro"/>
</dbReference>
<keyword evidence="1" id="KW-1133">Transmembrane helix</keyword>
<dbReference type="InterPro" id="IPR000642">
    <property type="entry name" value="Peptidase_M41"/>
</dbReference>
<feature type="transmembrane region" description="Helical" evidence="1">
    <location>
        <begin position="167"/>
        <end position="183"/>
    </location>
</feature>
<gene>
    <name evidence="3" type="ORF">MENT_LOCUS42088</name>
</gene>
<reference evidence="3 4" key="1">
    <citation type="submission" date="2020-08" db="EMBL/GenBank/DDBJ databases">
        <authorList>
            <person name="Koutsovoulos G."/>
            <person name="Danchin GJ E."/>
        </authorList>
    </citation>
    <scope>NUCLEOTIDE SEQUENCE [LARGE SCALE GENOMIC DNA]</scope>
</reference>
<dbReference type="PANTHER" id="PTHR23076">
    <property type="entry name" value="METALLOPROTEASE M41 FTSH"/>
    <property type="match status" value="1"/>
</dbReference>
<feature type="domain" description="Peptidase M41" evidence="2">
    <location>
        <begin position="363"/>
        <end position="518"/>
    </location>
</feature>
<dbReference type="Pfam" id="PF01434">
    <property type="entry name" value="Peptidase_M41"/>
    <property type="match status" value="1"/>
</dbReference>
<sequence length="543" mass="61062">MVKKHKSATNLTINFLSGEKILIQLAKESTMFVKKFLIYLKRNGGKLLIAQMIFADDGIKLNKIVRRGFCSKLSVKIFCTTILHDNLMNLCGKISKNFRGNYFSKTKRRNNEVNFKKNKINCSVGSKMVTYCLQKHKNFDKIKTFTSSTKGAPPVPLGWRTGGCQPWLFFFVFSSLINGVLAIENIQIFGGAFGGAIFSCVVFYISLCLYNKYYDKLFTNDDNKKEAKMEEGKQLQKILIKQEETTEEEQPSTIEIDFTQASELDNGVDKQEIIEKKDVLVKNFDKNVLLKRSKSVTNLSIAGGSLKRCCSCREINMEMDNKSVCSSIDWESDFDDCVGGVYPIGGETCIECHIQPNGKTGLTPDEKMDLASHEAGHAFVAFLLGVPVTKITLLPEGQLLGHTLVKFGDKQVISKEEKEKQITCLWGGRESEKKLRGKITTMFKSDQRAIKEVLEPMGPEFGLSDNDALYVFKAESEKFKGMKDDDKYLIGNNCKLKARQLIEQNAAAVEALASTLFGCEEMVGEQQIKETLIKLQQQYTGNK</sequence>
<evidence type="ECO:0000313" key="4">
    <source>
        <dbReference type="Proteomes" id="UP000580250"/>
    </source>
</evidence>
<organism evidence="3 4">
    <name type="scientific">Meloidogyne enterolobii</name>
    <name type="common">Root-knot nematode worm</name>
    <name type="synonym">Meloidogyne mayaguensis</name>
    <dbReference type="NCBI Taxonomy" id="390850"/>
    <lineage>
        <taxon>Eukaryota</taxon>
        <taxon>Metazoa</taxon>
        <taxon>Ecdysozoa</taxon>
        <taxon>Nematoda</taxon>
        <taxon>Chromadorea</taxon>
        <taxon>Rhabditida</taxon>
        <taxon>Tylenchina</taxon>
        <taxon>Tylenchomorpha</taxon>
        <taxon>Tylenchoidea</taxon>
        <taxon>Meloidogynidae</taxon>
        <taxon>Meloidogyninae</taxon>
        <taxon>Meloidogyne</taxon>
    </lineage>
</organism>
<dbReference type="SUPFAM" id="SSF140990">
    <property type="entry name" value="FtsH protease domain-like"/>
    <property type="match status" value="1"/>
</dbReference>
<proteinExistence type="predicted"/>
<accession>A0A6V7WQT2</accession>
<protein>
    <recommendedName>
        <fullName evidence="2">Peptidase M41 domain-containing protein</fullName>
    </recommendedName>
</protein>
<dbReference type="EMBL" id="CAJEWN010000745">
    <property type="protein sequence ID" value="CAD2189370.1"/>
    <property type="molecule type" value="Genomic_DNA"/>
</dbReference>
<evidence type="ECO:0000313" key="3">
    <source>
        <dbReference type="EMBL" id="CAD2189370.1"/>
    </source>
</evidence>
<dbReference type="Proteomes" id="UP000580250">
    <property type="component" value="Unassembled WGS sequence"/>
</dbReference>
<dbReference type="Gene3D" id="1.20.58.760">
    <property type="entry name" value="Peptidase M41"/>
    <property type="match status" value="1"/>
</dbReference>
<dbReference type="AlphaFoldDB" id="A0A6V7WQT2"/>
<name>A0A6V7WQT2_MELEN</name>
<dbReference type="InterPro" id="IPR037219">
    <property type="entry name" value="Peptidase_M41-like"/>
</dbReference>
<dbReference type="PANTHER" id="PTHR23076:SF97">
    <property type="entry name" value="ATP-DEPENDENT ZINC METALLOPROTEASE YME1L1"/>
    <property type="match status" value="1"/>
</dbReference>